<dbReference type="Pfam" id="PF00476">
    <property type="entry name" value="DNA_pol_A"/>
    <property type="match status" value="1"/>
</dbReference>
<dbReference type="GO" id="GO:0039693">
    <property type="term" value="P:viral DNA genome replication"/>
    <property type="evidence" value="ECO:0007669"/>
    <property type="project" value="UniProtKB-KW"/>
</dbReference>
<proteinExistence type="predicted"/>
<dbReference type="GO" id="GO:0006302">
    <property type="term" value="P:double-strand break repair"/>
    <property type="evidence" value="ECO:0007669"/>
    <property type="project" value="TreeGrafter"/>
</dbReference>
<evidence type="ECO:0000256" key="2">
    <source>
        <dbReference type="ARBA" id="ARBA00023109"/>
    </source>
</evidence>
<dbReference type="GO" id="GO:0003887">
    <property type="term" value="F:DNA-directed DNA polymerase activity"/>
    <property type="evidence" value="ECO:0007669"/>
    <property type="project" value="UniProtKB-KW"/>
</dbReference>
<dbReference type="PANTHER" id="PTHR10133">
    <property type="entry name" value="DNA POLYMERASE I"/>
    <property type="match status" value="1"/>
</dbReference>
<dbReference type="InterPro" id="IPR001098">
    <property type="entry name" value="DNA-dir_DNA_pol_A_palm_dom"/>
</dbReference>
<dbReference type="InterPro" id="IPR002298">
    <property type="entry name" value="DNA_polymerase_A"/>
</dbReference>
<dbReference type="Gene3D" id="3.30.70.370">
    <property type="match status" value="1"/>
</dbReference>
<evidence type="ECO:0000259" key="3">
    <source>
        <dbReference type="SMART" id="SM00482"/>
    </source>
</evidence>
<evidence type="ECO:0000313" key="4">
    <source>
        <dbReference type="EMBL" id="CAB5151131.1"/>
    </source>
</evidence>
<dbReference type="InterPro" id="IPR012337">
    <property type="entry name" value="RNaseH-like_sf"/>
</dbReference>
<dbReference type="SMART" id="SM00482">
    <property type="entry name" value="POLAc"/>
    <property type="match status" value="1"/>
</dbReference>
<dbReference type="Gene3D" id="1.10.150.20">
    <property type="entry name" value="5' to 3' exonuclease, C-terminal subdomain"/>
    <property type="match status" value="1"/>
</dbReference>
<keyword evidence="2" id="KW-1194">Viral DNA replication</keyword>
<dbReference type="PANTHER" id="PTHR10133:SF27">
    <property type="entry name" value="DNA POLYMERASE NU"/>
    <property type="match status" value="1"/>
</dbReference>
<organism evidence="4">
    <name type="scientific">uncultured Caudovirales phage</name>
    <dbReference type="NCBI Taxonomy" id="2100421"/>
    <lineage>
        <taxon>Viruses</taxon>
        <taxon>Duplodnaviria</taxon>
        <taxon>Heunggongvirae</taxon>
        <taxon>Uroviricota</taxon>
        <taxon>Caudoviricetes</taxon>
        <taxon>Peduoviridae</taxon>
        <taxon>Maltschvirus</taxon>
        <taxon>Maltschvirus maltsch</taxon>
    </lineage>
</organism>
<reference evidence="4" key="1">
    <citation type="submission" date="2020-05" db="EMBL/GenBank/DDBJ databases">
        <authorList>
            <person name="Chiriac C."/>
            <person name="Salcher M."/>
            <person name="Ghai R."/>
            <person name="Kavagutti S V."/>
        </authorList>
    </citation>
    <scope>NUCLEOTIDE SEQUENCE</scope>
</reference>
<dbReference type="GO" id="GO:0003677">
    <property type="term" value="F:DNA binding"/>
    <property type="evidence" value="ECO:0007669"/>
    <property type="project" value="InterPro"/>
</dbReference>
<dbReference type="InterPro" id="IPR043502">
    <property type="entry name" value="DNA/RNA_pol_sf"/>
</dbReference>
<dbReference type="SUPFAM" id="SSF53098">
    <property type="entry name" value="Ribonuclease H-like"/>
    <property type="match status" value="1"/>
</dbReference>
<evidence type="ECO:0000256" key="1">
    <source>
        <dbReference type="ARBA" id="ARBA00022705"/>
    </source>
</evidence>
<keyword evidence="4" id="KW-0808">Transferase</keyword>
<dbReference type="GO" id="GO:0006261">
    <property type="term" value="P:DNA-templated DNA replication"/>
    <property type="evidence" value="ECO:0007669"/>
    <property type="project" value="InterPro"/>
</dbReference>
<accession>A0A6J7W531</accession>
<dbReference type="SUPFAM" id="SSF56672">
    <property type="entry name" value="DNA/RNA polymerases"/>
    <property type="match status" value="1"/>
</dbReference>
<keyword evidence="4" id="KW-0548">Nucleotidyltransferase</keyword>
<feature type="domain" description="DNA-directed DNA polymerase family A palm" evidence="3">
    <location>
        <begin position="358"/>
        <end position="600"/>
    </location>
</feature>
<name>A0A6J7W531_9CAUD</name>
<sequence>MRVYLDFETYSEKNLKDVGAYRYAEDSSTEILLIGFAIGAHPVRVCEPGDPELQELFDAINDGATIVAHNAPFERLICRHVGLRNGWPKIKDEQWNCTAARGRALGLPGSLEDMAIALKLMKQKNKAGAALITKYCKPAKVGRRNIKDNRDDYLAFVEYCGDDVDVSREIDKTLPELTDYERKVFLHDLQVNDRGIPVDVPLLHKAAKIIADLEAHFENESLRVAGVRATQRDKVIEWLGQHDLVLDNLQAKTVEDAMLLPDLNPVVKEFLELRYESSRVGTKKNKKMLELVCSDETIKGSFLYHSATTGRYGAKGVQVQNFGKADSDAMQDKVLHLIDTADAETFLKEFPRPLTAISKCMRGFIKASPGQRLLIADYSSIEARVLAWLANETFLLEAYVQGEDVYKKMAASIYGCTIEEVDTHKRFFGKQVILGAGYSMGPKRFRDRCKDFGVIIPASEATRIIDLYRESVPKIAHYWKRVDLAAIKAVSTRQPIKAGKCVFRIEKDFLKIDLPSGRSLSFYQPRIAQSDWGTPKVEFTGFFNGKAVPEGLYGGLITQNICQAVARDLLCNGMLESEDNGYPIILHCHDEAVSMVKDRSGSIGDFMDQLCRLPEWAEGLPLAAEGEEAPRYKK</sequence>
<keyword evidence="4" id="KW-0239">DNA-directed DNA polymerase</keyword>
<gene>
    <name evidence="4" type="ORF">UFOVP148_25</name>
</gene>
<keyword evidence="1" id="KW-0235">DNA replication</keyword>
<protein>
    <submittedName>
        <fullName evidence="4">DNA-directed DNA polymerase, family A, palm domain containing protein</fullName>
    </submittedName>
</protein>
<dbReference type="EMBL" id="LR798197">
    <property type="protein sequence ID" value="CAB5151131.1"/>
    <property type="molecule type" value="Genomic_DNA"/>
</dbReference>